<comment type="caution">
    <text evidence="2">The sequence shown here is derived from an EMBL/GenBank/DDBJ whole genome shotgun (WGS) entry which is preliminary data.</text>
</comment>
<organism evidence="2 3">
    <name type="scientific">Chengkuizengella marina</name>
    <dbReference type="NCBI Taxonomy" id="2507566"/>
    <lineage>
        <taxon>Bacteria</taxon>
        <taxon>Bacillati</taxon>
        <taxon>Bacillota</taxon>
        <taxon>Bacilli</taxon>
        <taxon>Bacillales</taxon>
        <taxon>Paenibacillaceae</taxon>
        <taxon>Chengkuizengella</taxon>
    </lineage>
</organism>
<sequence>MDKKKVSLIHWFIKYASWSKVILLLTASLVIYFIMLKVTIPKVSKIADGMKIFDLMLFGYDVDYAMKLLEALDEEGRSIYLLQQIPLDLIFPGLLGCSGAFLIVCMTRIHKKMSIALIIPLIAAVFDYLENVFVAYMLLRYPDVNAFTIKSSSFFTIGKTGFTVLFFSFVILYLGYIFHNINKKLT</sequence>
<evidence type="ECO:0000313" key="2">
    <source>
        <dbReference type="EMBL" id="NBI29258.1"/>
    </source>
</evidence>
<proteinExistence type="predicted"/>
<feature type="transmembrane region" description="Helical" evidence="1">
    <location>
        <begin position="89"/>
        <end position="109"/>
    </location>
</feature>
<keyword evidence="1" id="KW-0812">Transmembrane</keyword>
<name>A0A6N9Q382_9BACL</name>
<dbReference type="EMBL" id="SIJB01000023">
    <property type="protein sequence ID" value="NBI29258.1"/>
    <property type="molecule type" value="Genomic_DNA"/>
</dbReference>
<keyword evidence="3" id="KW-1185">Reference proteome</keyword>
<feature type="transmembrane region" description="Helical" evidence="1">
    <location>
        <begin position="21"/>
        <end position="40"/>
    </location>
</feature>
<accession>A0A6N9Q382</accession>
<dbReference type="RefSeq" id="WP_160646056.1">
    <property type="nucleotide sequence ID" value="NZ_SIJB01000023.1"/>
</dbReference>
<evidence type="ECO:0000256" key="1">
    <source>
        <dbReference type="SAM" id="Phobius"/>
    </source>
</evidence>
<dbReference type="AlphaFoldDB" id="A0A6N9Q382"/>
<feature type="transmembrane region" description="Helical" evidence="1">
    <location>
        <begin position="116"/>
        <end position="139"/>
    </location>
</feature>
<dbReference type="OrthoDB" id="5198105at2"/>
<keyword evidence="1" id="KW-0472">Membrane</keyword>
<dbReference type="Proteomes" id="UP000448943">
    <property type="component" value="Unassembled WGS sequence"/>
</dbReference>
<gene>
    <name evidence="2" type="ORF">ERL59_09835</name>
</gene>
<keyword evidence="1" id="KW-1133">Transmembrane helix</keyword>
<feature type="transmembrane region" description="Helical" evidence="1">
    <location>
        <begin position="159"/>
        <end position="178"/>
    </location>
</feature>
<protein>
    <submittedName>
        <fullName evidence="2">Uncharacterized protein</fullName>
    </submittedName>
</protein>
<reference evidence="2 3" key="1">
    <citation type="submission" date="2019-01" db="EMBL/GenBank/DDBJ databases">
        <title>Chengkuizengella sp. nov., isolated from deep-sea sediment of East Pacific Ocean.</title>
        <authorList>
            <person name="Yang J."/>
            <person name="Lai Q."/>
            <person name="Shao Z."/>
        </authorList>
    </citation>
    <scope>NUCLEOTIDE SEQUENCE [LARGE SCALE GENOMIC DNA]</scope>
    <source>
        <strain evidence="2 3">YPA3-1-1</strain>
    </source>
</reference>
<evidence type="ECO:0000313" key="3">
    <source>
        <dbReference type="Proteomes" id="UP000448943"/>
    </source>
</evidence>